<dbReference type="InterPro" id="IPR019446">
    <property type="entry name" value="BMT5-like"/>
</dbReference>
<evidence type="ECO:0000313" key="4">
    <source>
        <dbReference type="Proteomes" id="UP001189429"/>
    </source>
</evidence>
<keyword evidence="4" id="KW-1185">Reference proteome</keyword>
<proteinExistence type="predicted"/>
<dbReference type="Pfam" id="PF10354">
    <property type="entry name" value="BMT5-like"/>
    <property type="match status" value="1"/>
</dbReference>
<dbReference type="Proteomes" id="UP001189429">
    <property type="component" value="Unassembled WGS sequence"/>
</dbReference>
<name>A0ABN9WJQ8_9DINO</name>
<gene>
    <name evidence="3" type="ORF">PCOR1329_LOCUS68030</name>
</gene>
<reference evidence="3" key="1">
    <citation type="submission" date="2023-10" db="EMBL/GenBank/DDBJ databases">
        <authorList>
            <person name="Chen Y."/>
            <person name="Shah S."/>
            <person name="Dougan E. K."/>
            <person name="Thang M."/>
            <person name="Chan C."/>
        </authorList>
    </citation>
    <scope>NUCLEOTIDE SEQUENCE [LARGE SCALE GENOMIC DNA]</scope>
</reference>
<feature type="compositionally biased region" description="Basic and acidic residues" evidence="1">
    <location>
        <begin position="352"/>
        <end position="373"/>
    </location>
</feature>
<protein>
    <recommendedName>
        <fullName evidence="2">25S rRNA (uridine-N(3))-methyltransferase BMT5-like domain-containing protein</fullName>
    </recommendedName>
</protein>
<organism evidence="3 4">
    <name type="scientific">Prorocentrum cordatum</name>
    <dbReference type="NCBI Taxonomy" id="2364126"/>
    <lineage>
        <taxon>Eukaryota</taxon>
        <taxon>Sar</taxon>
        <taxon>Alveolata</taxon>
        <taxon>Dinophyceae</taxon>
        <taxon>Prorocentrales</taxon>
        <taxon>Prorocentraceae</taxon>
        <taxon>Prorocentrum</taxon>
    </lineage>
</organism>
<evidence type="ECO:0000259" key="2">
    <source>
        <dbReference type="Pfam" id="PF10354"/>
    </source>
</evidence>
<evidence type="ECO:0000313" key="3">
    <source>
        <dbReference type="EMBL" id="CAK0886766.1"/>
    </source>
</evidence>
<feature type="domain" description="25S rRNA (uridine-N(3))-methyltransferase BMT5-like" evidence="2">
    <location>
        <begin position="177"/>
        <end position="344"/>
    </location>
</feature>
<feature type="region of interest" description="Disordered" evidence="1">
    <location>
        <begin position="352"/>
        <end position="375"/>
    </location>
</feature>
<comment type="caution">
    <text evidence="3">The sequence shown here is derived from an EMBL/GenBank/DDBJ whole genome shotgun (WGS) entry which is preliminary data.</text>
</comment>
<dbReference type="EMBL" id="CAUYUJ010018847">
    <property type="protein sequence ID" value="CAK0886766.1"/>
    <property type="molecule type" value="Genomic_DNA"/>
</dbReference>
<accession>A0ABN9WJQ8</accession>
<sequence length="383" mass="42979">MIAAFGTTQVASMSTLSASPVSARLPTSPYFVFPMGSSRFASMSPYTCEASATSLFHCPSCQRTEDIWIARCMKRRKGRYPPGQSVDVVGAFKHRWKLDDETVRRLRELNHRDLRHVMTEYDGERSIEDVLGEVSIEMPDEDDMKTVDGAPQQPGVLTMGRLNRLELIDPTADAFIAGDANLTFAELLAKHREGLGHVGRVVATTFESIEICRERYKEIDTTIKTIEDLNGEVLHDVDCTRLAVDPRFKGMTGKFGAVYYNFPHAGVVGGFFDGHPFVRWRHENLMHLFFSALRVFVKPGGVVKVASNANATGVRFSDIMMAAEMNEFTHVETVPFLEWQLRGYLRSYGDRRDANRRPGDGENYRSQRAHSDMVSRLPALGTG</sequence>
<evidence type="ECO:0000256" key="1">
    <source>
        <dbReference type="SAM" id="MobiDB-lite"/>
    </source>
</evidence>